<dbReference type="RefSeq" id="WP_006947635.1">
    <property type="nucleotide sequence ID" value="NZ_CAVJ010000273.1"/>
</dbReference>
<gene>
    <name evidence="3" type="ORF">OCS65_12865</name>
</gene>
<evidence type="ECO:0000256" key="1">
    <source>
        <dbReference type="SAM" id="MobiDB-lite"/>
    </source>
</evidence>
<feature type="compositionally biased region" description="Low complexity" evidence="1">
    <location>
        <begin position="57"/>
        <end position="69"/>
    </location>
</feature>
<sequence length="99" mass="9306">MNPTTDPRLSGRSPAHRSKITASILSGGAVLAIVSAMAANAPDRFADSGADPGQVGGAASSTAATGGVSDRADTGAVPAPAPGRSAATAPHGVSRGSGG</sequence>
<keyword evidence="2" id="KW-0472">Membrane</keyword>
<protein>
    <submittedName>
        <fullName evidence="3">Uncharacterized protein</fullName>
    </submittedName>
</protein>
<reference evidence="3" key="1">
    <citation type="submission" date="2022-09" db="EMBL/GenBank/DDBJ databases">
        <title>The genome sequence of Rhodococcus aetherivorans N1.</title>
        <authorList>
            <person name="Jiang W."/>
        </authorList>
    </citation>
    <scope>NUCLEOTIDE SEQUENCE</scope>
    <source>
        <strain evidence="3">N1</strain>
    </source>
</reference>
<keyword evidence="2" id="KW-1133">Transmembrane helix</keyword>
<dbReference type="EMBL" id="CP106982">
    <property type="protein sequence ID" value="UYF96576.1"/>
    <property type="molecule type" value="Genomic_DNA"/>
</dbReference>
<name>A0AA46SG86_9NOCA</name>
<keyword evidence="2" id="KW-0812">Transmembrane</keyword>
<evidence type="ECO:0000313" key="4">
    <source>
        <dbReference type="Proteomes" id="UP001163947"/>
    </source>
</evidence>
<evidence type="ECO:0000256" key="2">
    <source>
        <dbReference type="SAM" id="Phobius"/>
    </source>
</evidence>
<dbReference type="Proteomes" id="UP001163947">
    <property type="component" value="Chromosome"/>
</dbReference>
<feature type="transmembrane region" description="Helical" evidence="2">
    <location>
        <begin position="20"/>
        <end position="39"/>
    </location>
</feature>
<evidence type="ECO:0000313" key="3">
    <source>
        <dbReference type="EMBL" id="UYF96576.1"/>
    </source>
</evidence>
<dbReference type="AlphaFoldDB" id="A0AA46SG86"/>
<proteinExistence type="predicted"/>
<organism evidence="3 4">
    <name type="scientific">Rhodococcus aetherivorans</name>
    <dbReference type="NCBI Taxonomy" id="191292"/>
    <lineage>
        <taxon>Bacteria</taxon>
        <taxon>Bacillati</taxon>
        <taxon>Actinomycetota</taxon>
        <taxon>Actinomycetes</taxon>
        <taxon>Mycobacteriales</taxon>
        <taxon>Nocardiaceae</taxon>
        <taxon>Rhodococcus</taxon>
    </lineage>
</organism>
<dbReference type="GeneID" id="83621324"/>
<accession>A0AA46SG86</accession>
<feature type="region of interest" description="Disordered" evidence="1">
    <location>
        <begin position="43"/>
        <end position="99"/>
    </location>
</feature>